<accession>A0AAX2A9V4</accession>
<reference evidence="1 3" key="2">
    <citation type="submission" date="2018-07" db="EMBL/GenBank/DDBJ databases">
        <title>Complete genome of the Arcobacter bivalviorum type strain LMG 26154.</title>
        <authorList>
            <person name="Miller W.G."/>
            <person name="Yee E."/>
            <person name="Bono J.L."/>
        </authorList>
    </citation>
    <scope>NUCLEOTIDE SEQUENCE [LARGE SCALE GENOMIC DNA]</scope>
    <source>
        <strain evidence="1 3">LMG 26154</strain>
    </source>
</reference>
<dbReference type="KEGG" id="hbv:ABIV_0917"/>
<keyword evidence="4" id="KW-1185">Reference proteome</keyword>
<organism evidence="2 4">
    <name type="scientific">Halarcobacter bivalviorum</name>
    <dbReference type="NCBI Taxonomy" id="663364"/>
    <lineage>
        <taxon>Bacteria</taxon>
        <taxon>Pseudomonadati</taxon>
        <taxon>Campylobacterota</taxon>
        <taxon>Epsilonproteobacteria</taxon>
        <taxon>Campylobacterales</taxon>
        <taxon>Arcobacteraceae</taxon>
        <taxon>Halarcobacter</taxon>
    </lineage>
</organism>
<evidence type="ECO:0000313" key="1">
    <source>
        <dbReference type="EMBL" id="AXH11924.1"/>
    </source>
</evidence>
<sequence length="110" mass="12983">MKLQGITIDFYDKRTCGLLPDLCAQWDIRYDELEDNEELLKYWEESLKKVLAKTDKVVSGNVEGKSILYSADEEAIKIIKEEFSELELQTIEYEDIIRCEHCITHDYLEE</sequence>
<dbReference type="EMBL" id="PDKM01000001">
    <property type="protein sequence ID" value="RXK11044.1"/>
    <property type="molecule type" value="Genomic_DNA"/>
</dbReference>
<protein>
    <submittedName>
        <fullName evidence="2">Uncharacterized protein</fullName>
    </submittedName>
</protein>
<reference evidence="2 4" key="1">
    <citation type="submission" date="2017-10" db="EMBL/GenBank/DDBJ databases">
        <title>Genomics of the genus Arcobacter.</title>
        <authorList>
            <person name="Perez-Cataluna A."/>
            <person name="Figueras M.J."/>
        </authorList>
    </citation>
    <scope>NUCLEOTIDE SEQUENCE [LARGE SCALE GENOMIC DNA]</scope>
    <source>
        <strain evidence="2 4">CECT 7835</strain>
    </source>
</reference>
<dbReference type="RefSeq" id="WP_114838780.1">
    <property type="nucleotide sequence ID" value="NZ_CP031217.1"/>
</dbReference>
<gene>
    <name evidence="1" type="ORF">ABIV_0917</name>
    <name evidence="2" type="ORF">CRV05_01365</name>
</gene>
<evidence type="ECO:0000313" key="3">
    <source>
        <dbReference type="Proteomes" id="UP000253850"/>
    </source>
</evidence>
<proteinExistence type="predicted"/>
<dbReference type="EMBL" id="CP031217">
    <property type="protein sequence ID" value="AXH11924.1"/>
    <property type="molecule type" value="Genomic_DNA"/>
</dbReference>
<dbReference type="Proteomes" id="UP000253850">
    <property type="component" value="Chromosome"/>
</dbReference>
<name>A0AAX2A9V4_9BACT</name>
<evidence type="ECO:0000313" key="4">
    <source>
        <dbReference type="Proteomes" id="UP000289193"/>
    </source>
</evidence>
<dbReference type="Proteomes" id="UP000289193">
    <property type="component" value="Unassembled WGS sequence"/>
</dbReference>
<evidence type="ECO:0000313" key="2">
    <source>
        <dbReference type="EMBL" id="RXK11044.1"/>
    </source>
</evidence>
<dbReference type="AlphaFoldDB" id="A0AAX2A9V4"/>